<keyword evidence="9" id="KW-1185">Reference proteome</keyword>
<evidence type="ECO:0000256" key="3">
    <source>
        <dbReference type="ARBA" id="ARBA00022692"/>
    </source>
</evidence>
<organism evidence="8 9">
    <name type="scientific">Limosilactobacillus gastricus DSM 16045</name>
    <dbReference type="NCBI Taxonomy" id="1423749"/>
    <lineage>
        <taxon>Bacteria</taxon>
        <taxon>Bacillati</taxon>
        <taxon>Bacillota</taxon>
        <taxon>Bacilli</taxon>
        <taxon>Lactobacillales</taxon>
        <taxon>Lactobacillaceae</taxon>
        <taxon>Limosilactobacillus</taxon>
    </lineage>
</organism>
<dbReference type="InterPro" id="IPR003838">
    <property type="entry name" value="ABC3_permease_C"/>
</dbReference>
<gene>
    <name evidence="8" type="ORF">FC60_GL001064</name>
</gene>
<dbReference type="RefSeq" id="WP_056937944.1">
    <property type="nucleotide sequence ID" value="NZ_AZFN01000029.1"/>
</dbReference>
<feature type="domain" description="ABC3 transporter permease C-terminal" evidence="7">
    <location>
        <begin position="254"/>
        <end position="360"/>
    </location>
</feature>
<dbReference type="InterPro" id="IPR038766">
    <property type="entry name" value="Membrane_comp_ABC_pdt"/>
</dbReference>
<feature type="transmembrane region" description="Helical" evidence="6">
    <location>
        <begin position="672"/>
        <end position="694"/>
    </location>
</feature>
<dbReference type="Pfam" id="PF02687">
    <property type="entry name" value="FtsX"/>
    <property type="match status" value="2"/>
</dbReference>
<evidence type="ECO:0000256" key="1">
    <source>
        <dbReference type="ARBA" id="ARBA00004651"/>
    </source>
</evidence>
<dbReference type="PATRIC" id="fig|1423749.3.peg.1085"/>
<feature type="transmembrane region" description="Helical" evidence="6">
    <location>
        <begin position="417"/>
        <end position="437"/>
    </location>
</feature>
<proteinExistence type="predicted"/>
<keyword evidence="5 6" id="KW-0472">Membrane</keyword>
<dbReference type="PANTHER" id="PTHR30287">
    <property type="entry name" value="MEMBRANE COMPONENT OF PREDICTED ABC SUPERFAMILY METABOLITE UPTAKE TRANSPORTER"/>
    <property type="match status" value="1"/>
</dbReference>
<dbReference type="PANTHER" id="PTHR30287:SF1">
    <property type="entry name" value="INNER MEMBRANE PROTEIN"/>
    <property type="match status" value="1"/>
</dbReference>
<protein>
    <submittedName>
        <fullName evidence="8">Putative permease protein</fullName>
    </submittedName>
</protein>
<reference evidence="8 9" key="1">
    <citation type="journal article" date="2015" name="Genome Announc.">
        <title>Expanding the biotechnology potential of lactobacilli through comparative genomics of 213 strains and associated genera.</title>
        <authorList>
            <person name="Sun Z."/>
            <person name="Harris H.M."/>
            <person name="McCann A."/>
            <person name="Guo C."/>
            <person name="Argimon S."/>
            <person name="Zhang W."/>
            <person name="Yang X."/>
            <person name="Jeffery I.B."/>
            <person name="Cooney J.C."/>
            <person name="Kagawa T.F."/>
            <person name="Liu W."/>
            <person name="Song Y."/>
            <person name="Salvetti E."/>
            <person name="Wrobel A."/>
            <person name="Rasinkangas P."/>
            <person name="Parkhill J."/>
            <person name="Rea M.C."/>
            <person name="O'Sullivan O."/>
            <person name="Ritari J."/>
            <person name="Douillard F.P."/>
            <person name="Paul Ross R."/>
            <person name="Yang R."/>
            <person name="Briner A.E."/>
            <person name="Felis G.E."/>
            <person name="de Vos W.M."/>
            <person name="Barrangou R."/>
            <person name="Klaenhammer T.R."/>
            <person name="Caufield P.W."/>
            <person name="Cui Y."/>
            <person name="Zhang H."/>
            <person name="O'Toole P.W."/>
        </authorList>
    </citation>
    <scope>NUCLEOTIDE SEQUENCE [LARGE SCALE GENOMIC DNA]</scope>
    <source>
        <strain evidence="8 9">DSM 16045</strain>
    </source>
</reference>
<comment type="subcellular location">
    <subcellularLocation>
        <location evidence="1">Cell membrane</location>
        <topology evidence="1">Multi-pass membrane protein</topology>
    </subcellularLocation>
</comment>
<evidence type="ECO:0000259" key="7">
    <source>
        <dbReference type="Pfam" id="PF02687"/>
    </source>
</evidence>
<evidence type="ECO:0000256" key="4">
    <source>
        <dbReference type="ARBA" id="ARBA00022989"/>
    </source>
</evidence>
<comment type="caution">
    <text evidence="8">The sequence shown here is derived from an EMBL/GenBank/DDBJ whole genome shotgun (WGS) entry which is preliminary data.</text>
</comment>
<name>A0A0R1VC90_9LACO</name>
<evidence type="ECO:0000313" key="8">
    <source>
        <dbReference type="EMBL" id="KRM00694.1"/>
    </source>
</evidence>
<accession>A0A0R1VC90</accession>
<feature type="transmembrane region" description="Helical" evidence="6">
    <location>
        <begin position="344"/>
        <end position="365"/>
    </location>
</feature>
<keyword evidence="3 6" id="KW-0812">Transmembrane</keyword>
<evidence type="ECO:0000256" key="5">
    <source>
        <dbReference type="ARBA" id="ARBA00023136"/>
    </source>
</evidence>
<dbReference type="Proteomes" id="UP000051739">
    <property type="component" value="Unassembled WGS sequence"/>
</dbReference>
<dbReference type="EMBL" id="AZFN01000029">
    <property type="protein sequence ID" value="KRM00694.1"/>
    <property type="molecule type" value="Genomic_DNA"/>
</dbReference>
<dbReference type="GO" id="GO:0005886">
    <property type="term" value="C:plasma membrane"/>
    <property type="evidence" value="ECO:0007669"/>
    <property type="project" value="UniProtKB-SubCell"/>
</dbReference>
<keyword evidence="4 6" id="KW-1133">Transmembrane helix</keyword>
<evidence type="ECO:0000313" key="9">
    <source>
        <dbReference type="Proteomes" id="UP000051739"/>
    </source>
</evidence>
<feature type="transmembrane region" description="Helical" evidence="6">
    <location>
        <begin position="620"/>
        <end position="642"/>
    </location>
</feature>
<feature type="transmembrane region" description="Helical" evidence="6">
    <location>
        <begin position="714"/>
        <end position="735"/>
    </location>
</feature>
<evidence type="ECO:0000256" key="2">
    <source>
        <dbReference type="ARBA" id="ARBA00022475"/>
    </source>
</evidence>
<sequence length="752" mass="84705">MKYLNRKLWRDVRHNWTQFFSVFLMAFLSILVFVGLQGAWKGLDTSLDHYISDAKLANYWVQATNVTDNDLSKLRDLKGISKVSAGTRIQVKQNSHQLIIDSLDHPVTKLHLVKGTAYSNQRSGVWVNKEYATNHNLKVGQTISMRYQGQTVRLKIRGIVKSASRIYFNGTQEYIAPNYSNYGYAYVSPQTLTNEFHYAGGNNLIEIRGNHHQMRKAVEKIFGARLVAYYNRTTLPDVSSALDRVGQIRNLSYLFSFIFILLAILAMFTTIRRLIEDQMGEIATLKALGFQNRQLSLHYASFGLLVGGAGTVVGALFSPVISWFVLSTQQAMFSIPHWQLSYTYSSLAVIALVILICIGAADWSARGSMRGLPAKFLRGETESRVHHIWLERIRGWRKLSYACRWAIRDVFFNKSRVLMGIVGVAGGMMLMIAGIGMPQSINHLVEQAYGHDFTYSKRLNVNNYQQYQQTNHQNGQWVQLSQAHYSPDDGYDRLLMVISKGSSKGDYVQMKTIDGHKVEDGGVYVTQGFADRANLSKGMTLKIKTVGLSDPIKLKIKGIITSETNQGAYVTSKTWQDAGETFQPTTLLVGKGAKYDKSAISSTITMNSQRQNAERFVNNLMSIFALIIAFAVLLIVIVLYNLGALSFVERSRDYATLSVLGIKRNELRNLTLIENLITTFVGWLIGIPAGIWFLGEYVNTFSTINLVYSPYINWITITVATVFVWVCSLSTTLLISRRIRKLDMVEALKGVE</sequence>
<feature type="transmembrane region" description="Helical" evidence="6">
    <location>
        <begin position="296"/>
        <end position="324"/>
    </location>
</feature>
<keyword evidence="2" id="KW-1003">Cell membrane</keyword>
<feature type="transmembrane region" description="Helical" evidence="6">
    <location>
        <begin position="20"/>
        <end position="40"/>
    </location>
</feature>
<feature type="domain" description="ABC3 transporter permease C-terminal" evidence="7">
    <location>
        <begin position="626"/>
        <end position="743"/>
    </location>
</feature>
<feature type="transmembrane region" description="Helical" evidence="6">
    <location>
        <begin position="253"/>
        <end position="275"/>
    </location>
</feature>
<evidence type="ECO:0000256" key="6">
    <source>
        <dbReference type="SAM" id="Phobius"/>
    </source>
</evidence>
<dbReference type="AlphaFoldDB" id="A0A0R1VC90"/>